<gene>
    <name evidence="1" type="ORF">MQP27_47450</name>
</gene>
<keyword evidence="2" id="KW-1185">Reference proteome</keyword>
<evidence type="ECO:0000313" key="1">
    <source>
        <dbReference type="EMBL" id="MCI3278726.1"/>
    </source>
</evidence>
<dbReference type="EMBL" id="JALDAY010000021">
    <property type="protein sequence ID" value="MCI3278726.1"/>
    <property type="molecule type" value="Genomic_DNA"/>
</dbReference>
<proteinExistence type="predicted"/>
<comment type="caution">
    <text evidence="1">The sequence shown here is derived from an EMBL/GenBank/DDBJ whole genome shotgun (WGS) entry which is preliminary data.</text>
</comment>
<sequence length="68" mass="7672">MDVLRVAGGDGWAVPRRLESDSEWGEVTLVFTEGGLWECGVEIRGRMGFGQVVVRPWRRGVFRRVPTP</sequence>
<dbReference type="Proteomes" id="UP001165269">
    <property type="component" value="Unassembled WGS sequence"/>
</dbReference>
<protein>
    <submittedName>
        <fullName evidence="1">Uncharacterized protein</fullName>
    </submittedName>
</protein>
<accession>A0ABS9YQ47</accession>
<organism evidence="1 2">
    <name type="scientific">Streptomyces cylindrosporus</name>
    <dbReference type="NCBI Taxonomy" id="2927583"/>
    <lineage>
        <taxon>Bacteria</taxon>
        <taxon>Bacillati</taxon>
        <taxon>Actinomycetota</taxon>
        <taxon>Actinomycetes</taxon>
        <taxon>Kitasatosporales</taxon>
        <taxon>Streptomycetaceae</taxon>
        <taxon>Streptomyces</taxon>
    </lineage>
</organism>
<dbReference type="RefSeq" id="WP_242777650.1">
    <property type="nucleotide sequence ID" value="NZ_JALDAY010000021.1"/>
</dbReference>
<evidence type="ECO:0000313" key="2">
    <source>
        <dbReference type="Proteomes" id="UP001165269"/>
    </source>
</evidence>
<name>A0ABS9YQ47_9ACTN</name>
<reference evidence="1" key="1">
    <citation type="submission" date="2022-03" db="EMBL/GenBank/DDBJ databases">
        <title>Streptomyces 7R015 and 7R016 isolated from Barleria lupulina in Thailand.</title>
        <authorList>
            <person name="Kanchanasin P."/>
            <person name="Phongsopitanun W."/>
            <person name="Tanasupawat S."/>
        </authorList>
    </citation>
    <scope>NUCLEOTIDE SEQUENCE</scope>
    <source>
        <strain evidence="1">7R015</strain>
    </source>
</reference>